<evidence type="ECO:0000259" key="2">
    <source>
        <dbReference type="PROSITE" id="PS51140"/>
    </source>
</evidence>
<reference evidence="3 4" key="1">
    <citation type="submission" date="2024-05" db="EMBL/GenBank/DDBJ databases">
        <title>De novo assembly of an allotetraploid wild potato.</title>
        <authorList>
            <person name="Hosaka A.J."/>
        </authorList>
    </citation>
    <scope>NUCLEOTIDE SEQUENCE [LARGE SCALE GENOMIC DNA]</scope>
    <source>
        <tissue evidence="3">Young leaves</tissue>
    </source>
</reference>
<feature type="compositionally biased region" description="Polar residues" evidence="1">
    <location>
        <begin position="25"/>
        <end position="40"/>
    </location>
</feature>
<feature type="region of interest" description="Disordered" evidence="1">
    <location>
        <begin position="1"/>
        <end position="62"/>
    </location>
</feature>
<feature type="compositionally biased region" description="Gly residues" evidence="1">
    <location>
        <begin position="801"/>
        <end position="813"/>
    </location>
</feature>
<organism evidence="3 4">
    <name type="scientific">Solanum stoloniferum</name>
    <dbReference type="NCBI Taxonomy" id="62892"/>
    <lineage>
        <taxon>Eukaryota</taxon>
        <taxon>Viridiplantae</taxon>
        <taxon>Streptophyta</taxon>
        <taxon>Embryophyta</taxon>
        <taxon>Tracheophyta</taxon>
        <taxon>Spermatophyta</taxon>
        <taxon>Magnoliopsida</taxon>
        <taxon>eudicotyledons</taxon>
        <taxon>Gunneridae</taxon>
        <taxon>Pentapetalae</taxon>
        <taxon>asterids</taxon>
        <taxon>lamiids</taxon>
        <taxon>Solanales</taxon>
        <taxon>Solanaceae</taxon>
        <taxon>Solanoideae</taxon>
        <taxon>Solaneae</taxon>
        <taxon>Solanum</taxon>
    </lineage>
</organism>
<feature type="region of interest" description="Disordered" evidence="1">
    <location>
        <begin position="769"/>
        <end position="945"/>
    </location>
</feature>
<dbReference type="PANTHER" id="PTHR21494:SF0">
    <property type="entry name" value="ACTIVATING SIGNAL COINTEGRATOR 1 COMPLEX SUBUNIT 2"/>
    <property type="match status" value="1"/>
</dbReference>
<accession>A0ABD2UWE7</accession>
<dbReference type="InterPro" id="IPR052586">
    <property type="entry name" value="ASCC2"/>
</dbReference>
<dbReference type="EMBL" id="JBJKTR010000004">
    <property type="protein sequence ID" value="KAL3371831.1"/>
    <property type="molecule type" value="Genomic_DNA"/>
</dbReference>
<dbReference type="Gene3D" id="1.10.8.10">
    <property type="entry name" value="DNA helicase RuvA subunit, C-terminal domain"/>
    <property type="match status" value="1"/>
</dbReference>
<feature type="compositionally biased region" description="Gly residues" evidence="1">
    <location>
        <begin position="835"/>
        <end position="847"/>
    </location>
</feature>
<dbReference type="Pfam" id="PF02845">
    <property type="entry name" value="CUE"/>
    <property type="match status" value="1"/>
</dbReference>
<dbReference type="PROSITE" id="PS51140">
    <property type="entry name" value="CUE"/>
    <property type="match status" value="1"/>
</dbReference>
<dbReference type="SMART" id="SM00546">
    <property type="entry name" value="CUE"/>
    <property type="match status" value="1"/>
</dbReference>
<dbReference type="PANTHER" id="PTHR21494">
    <property type="entry name" value="ACTIVATING SIGNAL COINTEGRATOR 1 COMPLEX SUBUNIT 2 ASC-1 COMPLEX SUBUNIT P100"/>
    <property type="match status" value="1"/>
</dbReference>
<dbReference type="AlphaFoldDB" id="A0ABD2UWE7"/>
<feature type="compositionally biased region" description="Basic and acidic residues" evidence="1">
    <location>
        <begin position="783"/>
        <end position="797"/>
    </location>
</feature>
<evidence type="ECO:0000256" key="1">
    <source>
        <dbReference type="SAM" id="MobiDB-lite"/>
    </source>
</evidence>
<feature type="compositionally biased region" description="Low complexity" evidence="1">
    <location>
        <begin position="41"/>
        <end position="60"/>
    </location>
</feature>
<name>A0ABD2UWE7_9SOLN</name>
<dbReference type="SUPFAM" id="SSF46934">
    <property type="entry name" value="UBA-like"/>
    <property type="match status" value="1"/>
</dbReference>
<dbReference type="InterPro" id="IPR009060">
    <property type="entry name" value="UBA-like_sf"/>
</dbReference>
<feature type="compositionally biased region" description="Basic and acidic residues" evidence="1">
    <location>
        <begin position="10"/>
        <end position="24"/>
    </location>
</feature>
<feature type="compositionally biased region" description="Gly residues" evidence="1">
    <location>
        <begin position="872"/>
        <end position="882"/>
    </location>
</feature>
<keyword evidence="4" id="KW-1185">Reference proteome</keyword>
<comment type="caution">
    <text evidence="3">The sequence shown here is derived from an EMBL/GenBank/DDBJ whole genome shotgun (WGS) entry which is preliminary data.</text>
</comment>
<dbReference type="CDD" id="cd14364">
    <property type="entry name" value="CUE_ASCC2"/>
    <property type="match status" value="1"/>
</dbReference>
<protein>
    <recommendedName>
        <fullName evidence="2">CUE domain-containing protein</fullName>
    </recommendedName>
</protein>
<evidence type="ECO:0000313" key="3">
    <source>
        <dbReference type="EMBL" id="KAL3371831.1"/>
    </source>
</evidence>
<feature type="region of interest" description="Disordered" evidence="1">
    <location>
        <begin position="694"/>
        <end position="724"/>
    </location>
</feature>
<feature type="compositionally biased region" description="Polar residues" evidence="1">
    <location>
        <begin position="700"/>
        <end position="723"/>
    </location>
</feature>
<gene>
    <name evidence="3" type="ORF">AABB24_008395</name>
</gene>
<feature type="domain" description="CUE" evidence="2">
    <location>
        <begin position="527"/>
        <end position="570"/>
    </location>
</feature>
<feature type="region of interest" description="Disordered" evidence="1">
    <location>
        <begin position="585"/>
        <end position="613"/>
    </location>
</feature>
<dbReference type="InterPro" id="IPR003892">
    <property type="entry name" value="CUE"/>
</dbReference>
<proteinExistence type="predicted"/>
<dbReference type="InterPro" id="IPR041800">
    <property type="entry name" value="ASCC2_CUE"/>
</dbReference>
<dbReference type="Proteomes" id="UP001627284">
    <property type="component" value="Unassembled WGS sequence"/>
</dbReference>
<evidence type="ECO:0000313" key="4">
    <source>
        <dbReference type="Proteomes" id="UP001627284"/>
    </source>
</evidence>
<feature type="compositionally biased region" description="Gly residues" evidence="1">
    <location>
        <begin position="906"/>
        <end position="916"/>
    </location>
</feature>
<sequence>MSNRYSNQNRNEKTQKKFVPKKEMQTSQTLANSFRQSVSIKSEGSSNAVNSSSAGSSAGEVKSRVRMGESGAWVSAAIPSGKFVDYLPQDEAVAAGLGADEGALDPMESQRVVDVLNRELCRLLKMNARDFWREVASDSSLRSFLESFLKFRSRWYDFPYRGARGIVAGVVVGEFELCRRIFMVLYRISSNRDPGAKTADSLTQKDHEALLQEKKLLDLPKLLDICAIYGHENEDLTRILVVNAIKSQPWIHDDLSSVITHFLSIVQTMYERCSSSLEVLFSSSHFQDHGHTQLQTDYLEVMDFLNDTVVSMDAFVNAYKQASIYFCCPVEMSHGNEEVLTTLARLHNSLLPSLRRGFHIILTSGEKSLTESSNEMRSNVFVSLKMLSTRIVNFGWKLLYLCYLSDEAFVESSPLPATMKMFPTNVEDPAIRADILVQSVRDISGDYSQALEGHSKGTFLQIIEQNYNIMSRIELLRNTGWISMDDDQFKFLSGITIHPVEDNVGRAAHPAASGKDNRPQVDEDAAIMESKISQIKDLFPDYGKGFLAACLEVYNQNPEEVIQRILEGTLHEELQSLDISLEKIPPPKSDVASMTRNDKGKGKLVESTPMPPRNIVPAASPYKAVGSSNSSIAPAGRFIRKTTSEEPASLTLDSRDAKDLAKTLALSSQLEYEDEYDDSFDDLGLSIGDSAFEETENLQDKTNFSRGRNSEADNGSSASNASKWGSRKMPQFYVKDGKNYSYKVEGAVAVANYNEASIVNQAQKELIHGLGRGGNLPLGAVKRLTEPNEEKEDKPESNEMGGRGRGRGFFRGGRGGRRRDSNEEKDNDPESNEMGGRGGGRGFFRGGRGGRRGGESNEEKDNEPESNEMDGRGGGRGFFKGGRGGRRGGESNEEKDNEPESNEMDGSGGGRGFRGGRGGRRGGGRSNHYRKDQAMKKHFSGLTGH</sequence>